<evidence type="ECO:0000313" key="2">
    <source>
        <dbReference type="EMBL" id="KAK7918578.1"/>
    </source>
</evidence>
<dbReference type="Proteomes" id="UP001460270">
    <property type="component" value="Unassembled WGS sequence"/>
</dbReference>
<evidence type="ECO:0000256" key="1">
    <source>
        <dbReference type="SAM" id="MobiDB-lite"/>
    </source>
</evidence>
<dbReference type="AlphaFoldDB" id="A0AAW0P5X1"/>
<sequence length="137" mass="15885">MKKWSMRQEGPAQDVQKRRSKGGGPVEQREEQEGFTYFTEEEEQEQEVKKQRLIEGGPKRRSQRRNVSSRRARKGETCRRGEGTGGAEVPEQEGLEQESQSRRTGIGEPKQNIQSKEVQDRNMRGRRVREGNLEEDV</sequence>
<reference evidence="3" key="1">
    <citation type="submission" date="2024-04" db="EMBL/GenBank/DDBJ databases">
        <title>Salinicola lusitanus LLJ914,a marine bacterium isolated from the Okinawa Trough.</title>
        <authorList>
            <person name="Li J."/>
        </authorList>
    </citation>
    <scope>NUCLEOTIDE SEQUENCE [LARGE SCALE GENOMIC DNA]</scope>
</reference>
<name>A0AAW0P5X1_9GOBI</name>
<comment type="caution">
    <text evidence="2">The sequence shown here is derived from an EMBL/GenBank/DDBJ whole genome shotgun (WGS) entry which is preliminary data.</text>
</comment>
<feature type="region of interest" description="Disordered" evidence="1">
    <location>
        <begin position="1"/>
        <end position="137"/>
    </location>
</feature>
<keyword evidence="3" id="KW-1185">Reference proteome</keyword>
<feature type="compositionally biased region" description="Basic and acidic residues" evidence="1">
    <location>
        <begin position="117"/>
        <end position="137"/>
    </location>
</feature>
<feature type="compositionally biased region" description="Basic residues" evidence="1">
    <location>
        <begin position="59"/>
        <end position="73"/>
    </location>
</feature>
<accession>A0AAW0P5X1</accession>
<dbReference type="EMBL" id="JBBPFD010000007">
    <property type="protein sequence ID" value="KAK7918578.1"/>
    <property type="molecule type" value="Genomic_DNA"/>
</dbReference>
<gene>
    <name evidence="2" type="ORF">WMY93_009862</name>
</gene>
<proteinExistence type="predicted"/>
<organism evidence="2 3">
    <name type="scientific">Mugilogobius chulae</name>
    <name type="common">yellowstripe goby</name>
    <dbReference type="NCBI Taxonomy" id="88201"/>
    <lineage>
        <taxon>Eukaryota</taxon>
        <taxon>Metazoa</taxon>
        <taxon>Chordata</taxon>
        <taxon>Craniata</taxon>
        <taxon>Vertebrata</taxon>
        <taxon>Euteleostomi</taxon>
        <taxon>Actinopterygii</taxon>
        <taxon>Neopterygii</taxon>
        <taxon>Teleostei</taxon>
        <taxon>Neoteleostei</taxon>
        <taxon>Acanthomorphata</taxon>
        <taxon>Gobiaria</taxon>
        <taxon>Gobiiformes</taxon>
        <taxon>Gobioidei</taxon>
        <taxon>Gobiidae</taxon>
        <taxon>Gobionellinae</taxon>
        <taxon>Mugilogobius</taxon>
    </lineage>
</organism>
<evidence type="ECO:0000313" key="3">
    <source>
        <dbReference type="Proteomes" id="UP001460270"/>
    </source>
</evidence>
<protein>
    <submittedName>
        <fullName evidence="2">Uncharacterized protein</fullName>
    </submittedName>
</protein>